<dbReference type="PANTHER" id="PTHR31672:SF13">
    <property type="entry name" value="F-BOX PROTEIN CPR30-LIKE"/>
    <property type="match status" value="1"/>
</dbReference>
<name>A0A8B7CMT1_PHODC</name>
<keyword evidence="1" id="KW-1185">Reference proteome</keyword>
<accession>A0A8B7CMT1</accession>
<reference evidence="2" key="2">
    <citation type="submission" date="2025-08" db="UniProtKB">
        <authorList>
            <consortium name="RefSeq"/>
        </authorList>
    </citation>
    <scope>IDENTIFICATION</scope>
    <source>
        <tissue evidence="2">Young leaves</tissue>
    </source>
</reference>
<dbReference type="Proteomes" id="UP000228380">
    <property type="component" value="Chromosome 2"/>
</dbReference>
<dbReference type="PANTHER" id="PTHR31672">
    <property type="entry name" value="BNACNNG10540D PROTEIN"/>
    <property type="match status" value="1"/>
</dbReference>
<dbReference type="RefSeq" id="XP_008802530.2">
    <property type="nucleotide sequence ID" value="XM_008804308.2"/>
</dbReference>
<dbReference type="OrthoDB" id="1433187at2759"/>
<evidence type="ECO:0000313" key="1">
    <source>
        <dbReference type="Proteomes" id="UP000228380"/>
    </source>
</evidence>
<reference evidence="1" key="1">
    <citation type="journal article" date="2019" name="Nat. Commun.">
        <title>Genome-wide association mapping of date palm fruit traits.</title>
        <authorList>
            <person name="Hazzouri K.M."/>
            <person name="Gros-Balthazard M."/>
            <person name="Flowers J.M."/>
            <person name="Copetti D."/>
            <person name="Lemansour A."/>
            <person name="Lebrun M."/>
            <person name="Masmoudi K."/>
            <person name="Ferrand S."/>
            <person name="Dhar M.I."/>
            <person name="Fresquez Z.A."/>
            <person name="Rosas U."/>
            <person name="Zhang J."/>
            <person name="Talag J."/>
            <person name="Lee S."/>
            <person name="Kudrna D."/>
            <person name="Powell R.F."/>
            <person name="Leitch I.J."/>
            <person name="Krueger R.R."/>
            <person name="Wing R.A."/>
            <person name="Amiri K.M.A."/>
            <person name="Purugganan M.D."/>
        </authorList>
    </citation>
    <scope>NUCLEOTIDE SEQUENCE [LARGE SCALE GENOMIC DNA]</scope>
    <source>
        <strain evidence="1">cv. Khalas</strain>
    </source>
</reference>
<dbReference type="InterPro" id="IPR050796">
    <property type="entry name" value="SCF_F-box_component"/>
</dbReference>
<dbReference type="GeneID" id="103716347"/>
<sequence>MASTLKRLSEDEVAGILSFLPAKAIIKLRTLSRYVLRRSACNHFLLTQSRHTKADSGFFTRPYYGPVVLTLLDPHAGIPNEGLRFLQHAERVVRASANGLVFCSNKSRILGSLCVCNPVAPIATLRFIPPPTGEEHHDLSCIGVAVDRMSRGYELVCFTKPPDWHSPYCFRVYASADNAWKFHKMVDGGPRDLQLEYPVICGRTVYLASTCGPYMHTAPYIVAFDIEEEGSEILSIPREATKASDCHEIRIARWGEKSLCLISCRRSSIFKLWAMSRDQGTIAWVEKYQVSMMEMGLTSPGDVHSFTVINSDTLVFVMNSSIYSYDIKKRALKELQKGYPSGYPILISYANSLRPY</sequence>
<organism evidence="1 2">
    <name type="scientific">Phoenix dactylifera</name>
    <name type="common">Date palm</name>
    <dbReference type="NCBI Taxonomy" id="42345"/>
    <lineage>
        <taxon>Eukaryota</taxon>
        <taxon>Viridiplantae</taxon>
        <taxon>Streptophyta</taxon>
        <taxon>Embryophyta</taxon>
        <taxon>Tracheophyta</taxon>
        <taxon>Spermatophyta</taxon>
        <taxon>Magnoliopsida</taxon>
        <taxon>Liliopsida</taxon>
        <taxon>Arecaceae</taxon>
        <taxon>Coryphoideae</taxon>
        <taxon>Phoeniceae</taxon>
        <taxon>Phoenix</taxon>
    </lineage>
</organism>
<dbReference type="AlphaFoldDB" id="A0A8B7CMT1"/>
<proteinExistence type="predicted"/>
<protein>
    <submittedName>
        <fullName evidence="2">Uncharacterized protein LOC103716347</fullName>
    </submittedName>
</protein>
<evidence type="ECO:0000313" key="2">
    <source>
        <dbReference type="RefSeq" id="XP_008802530.2"/>
    </source>
</evidence>
<gene>
    <name evidence="2" type="primary">LOC103716347</name>
</gene>
<dbReference type="KEGG" id="pda:103716347"/>